<evidence type="ECO:0000313" key="2">
    <source>
        <dbReference type="Proteomes" id="UP001589858"/>
    </source>
</evidence>
<sequence>MFTEPLCREAGRISTELIETGYCVLRGAVASGAIAAIDHDLGPHFAAAPFESLDPEMHPAQRIGRLLVRAPATQQLVRHRIILKAVEDILVHGSDTIQLNLAEGVARHPCERPGIPFRDQLMWRGADNRFEYLVNVIWPLTPSCAHNGAVHVWPGSHGSHDLEPAIRSMGIPVEMEPGDALLFLGSTLHNAGANSSDHINRSITIGYCLGWLKPTENQWLAYPPEVARNFAPELSALVGYRRHFAYLGNFEGRCPSGLLDKHWAAEFDLGEVPHFETTPIPAARRLLS</sequence>
<organism evidence="1 2">
    <name type="scientific">Novosphingobium clariflavum</name>
    <dbReference type="NCBI Taxonomy" id="2029884"/>
    <lineage>
        <taxon>Bacteria</taxon>
        <taxon>Pseudomonadati</taxon>
        <taxon>Pseudomonadota</taxon>
        <taxon>Alphaproteobacteria</taxon>
        <taxon>Sphingomonadales</taxon>
        <taxon>Sphingomonadaceae</taxon>
        <taxon>Novosphingobium</taxon>
    </lineage>
</organism>
<reference evidence="1 2" key="1">
    <citation type="submission" date="2024-09" db="EMBL/GenBank/DDBJ databases">
        <authorList>
            <person name="Sun Q."/>
            <person name="Mori K."/>
        </authorList>
    </citation>
    <scope>NUCLEOTIDE SEQUENCE [LARGE SCALE GENOMIC DNA]</scope>
    <source>
        <strain evidence="1 2">CICC 11035S</strain>
    </source>
</reference>
<keyword evidence="1" id="KW-0560">Oxidoreductase</keyword>
<accession>A0ABV6S1K7</accession>
<keyword evidence="2" id="KW-1185">Reference proteome</keyword>
<dbReference type="Gene3D" id="2.60.120.620">
    <property type="entry name" value="q2cbj1_9rhob like domain"/>
    <property type="match status" value="1"/>
</dbReference>
<dbReference type="Pfam" id="PF05721">
    <property type="entry name" value="PhyH"/>
    <property type="match status" value="1"/>
</dbReference>
<dbReference type="InterPro" id="IPR008775">
    <property type="entry name" value="Phytyl_CoA_dOase-like"/>
</dbReference>
<dbReference type="RefSeq" id="WP_267224763.1">
    <property type="nucleotide sequence ID" value="NZ_JAPCWC010000044.1"/>
</dbReference>
<name>A0ABV6S1K7_9SPHN</name>
<dbReference type="SUPFAM" id="SSF51197">
    <property type="entry name" value="Clavaminate synthase-like"/>
    <property type="match status" value="1"/>
</dbReference>
<dbReference type="GO" id="GO:0051213">
    <property type="term" value="F:dioxygenase activity"/>
    <property type="evidence" value="ECO:0007669"/>
    <property type="project" value="UniProtKB-KW"/>
</dbReference>
<protein>
    <submittedName>
        <fullName evidence="1">Phytanoyl-CoA dioxygenase family protein</fullName>
    </submittedName>
</protein>
<keyword evidence="1" id="KW-0223">Dioxygenase</keyword>
<gene>
    <name evidence="1" type="ORF">ACFFF8_00760</name>
</gene>
<comment type="caution">
    <text evidence="1">The sequence shown here is derived from an EMBL/GenBank/DDBJ whole genome shotgun (WGS) entry which is preliminary data.</text>
</comment>
<evidence type="ECO:0000313" key="1">
    <source>
        <dbReference type="EMBL" id="MFC0683117.1"/>
    </source>
</evidence>
<proteinExistence type="predicted"/>
<dbReference type="EMBL" id="JBHLTM010000004">
    <property type="protein sequence ID" value="MFC0683117.1"/>
    <property type="molecule type" value="Genomic_DNA"/>
</dbReference>
<dbReference type="Proteomes" id="UP001589858">
    <property type="component" value="Unassembled WGS sequence"/>
</dbReference>